<dbReference type="AlphaFoldDB" id="A0A9X1F2Q5"/>
<dbReference type="InterPro" id="IPR003010">
    <property type="entry name" value="C-N_Hydrolase"/>
</dbReference>
<dbReference type="GO" id="GO:0033388">
    <property type="term" value="P:putrescine biosynthetic process from arginine"/>
    <property type="evidence" value="ECO:0007669"/>
    <property type="project" value="TreeGrafter"/>
</dbReference>
<name>A0A9X1F2Q5_9SPHN</name>
<keyword evidence="3" id="KW-1185">Reference proteome</keyword>
<dbReference type="RefSeq" id="WP_218404232.1">
    <property type="nucleotide sequence ID" value="NZ_JAGSPC010000001.1"/>
</dbReference>
<protein>
    <submittedName>
        <fullName evidence="2">N-carbamoylputrescine amidase</fullName>
        <ecNumber evidence="2">3.5.1.53</ecNumber>
    </submittedName>
</protein>
<dbReference type="CDD" id="cd07573">
    <property type="entry name" value="CPA"/>
    <property type="match status" value="1"/>
</dbReference>
<dbReference type="InterPro" id="IPR050345">
    <property type="entry name" value="Aliph_Amidase/BUP"/>
</dbReference>
<reference evidence="2" key="1">
    <citation type="submission" date="2021-04" db="EMBL/GenBank/DDBJ databases">
        <authorList>
            <person name="Pira H."/>
            <person name="Risdian C."/>
            <person name="Wink J."/>
        </authorList>
    </citation>
    <scope>NUCLEOTIDE SEQUENCE</scope>
    <source>
        <strain evidence="2">WH158</strain>
    </source>
</reference>
<dbReference type="NCBIfam" id="TIGR03381">
    <property type="entry name" value="agmatine_aguB"/>
    <property type="match status" value="1"/>
</dbReference>
<evidence type="ECO:0000259" key="1">
    <source>
        <dbReference type="PROSITE" id="PS50263"/>
    </source>
</evidence>
<dbReference type="Proteomes" id="UP001138681">
    <property type="component" value="Unassembled WGS sequence"/>
</dbReference>
<dbReference type="InterPro" id="IPR017755">
    <property type="entry name" value="N-carbamoylputrescine_amidase"/>
</dbReference>
<dbReference type="EMBL" id="JAGSPC010000001">
    <property type="protein sequence ID" value="MBV7258977.1"/>
    <property type="molecule type" value="Genomic_DNA"/>
</dbReference>
<dbReference type="GO" id="GO:0050126">
    <property type="term" value="F:N-carbamoylputrescine amidase activity"/>
    <property type="evidence" value="ECO:0007669"/>
    <property type="project" value="UniProtKB-EC"/>
</dbReference>
<dbReference type="Pfam" id="PF00795">
    <property type="entry name" value="CN_hydrolase"/>
    <property type="match status" value="1"/>
</dbReference>
<keyword evidence="2" id="KW-0378">Hydrolase</keyword>
<dbReference type="EC" id="3.5.1.53" evidence="2"/>
<dbReference type="PROSITE" id="PS50263">
    <property type="entry name" value="CN_HYDROLASE"/>
    <property type="match status" value="1"/>
</dbReference>
<comment type="caution">
    <text evidence="2">The sequence shown here is derived from an EMBL/GenBank/DDBJ whole genome shotgun (WGS) entry which is preliminary data.</text>
</comment>
<feature type="domain" description="CN hydrolase" evidence="1">
    <location>
        <begin position="4"/>
        <end position="263"/>
    </location>
</feature>
<dbReference type="PANTHER" id="PTHR43674:SF2">
    <property type="entry name" value="BETA-UREIDOPROPIONASE"/>
    <property type="match status" value="1"/>
</dbReference>
<evidence type="ECO:0000313" key="3">
    <source>
        <dbReference type="Proteomes" id="UP001138681"/>
    </source>
</evidence>
<dbReference type="PANTHER" id="PTHR43674">
    <property type="entry name" value="NITRILASE C965.09-RELATED"/>
    <property type="match status" value="1"/>
</dbReference>
<gene>
    <name evidence="2" type="primary">aguB</name>
    <name evidence="2" type="ORF">KCG46_05205</name>
</gene>
<organism evidence="2 3">
    <name type="scientific">Erythrobacter crassostreae</name>
    <dbReference type="NCBI Taxonomy" id="2828328"/>
    <lineage>
        <taxon>Bacteria</taxon>
        <taxon>Pseudomonadati</taxon>
        <taxon>Pseudomonadota</taxon>
        <taxon>Alphaproteobacteria</taxon>
        <taxon>Sphingomonadales</taxon>
        <taxon>Erythrobacteraceae</taxon>
        <taxon>Erythrobacter/Porphyrobacter group</taxon>
        <taxon>Erythrobacter</taxon>
    </lineage>
</organism>
<sequence length="291" mass="31644">MTKLTVAALQLALGKDDEAANIAAVSALVEQAAAGGAKLILPPELFSGPYFCREEDEALFALARPTAEHPSVIAMQALAAKLNVSIPTSFFERDGHHYYNSLAMIGPDGGITGTYRKSHIPDGPGYEEKFYFRPGNDGFKVWDIARDDGKPVRIGVGICWDQWYPECARVMALKGAELLLYPTAIGSEPYDADLDTSRMWRRAMIGHAVSNCMPVLASNRIGAEGPSGAQSFYGHSFIADEWGDLVEEFGAAEEGVLIATLDLAQAAKHRAGMGFFRDRRPQLYGRIAEDI</sequence>
<accession>A0A9X1F2Q5</accession>
<evidence type="ECO:0000313" key="2">
    <source>
        <dbReference type="EMBL" id="MBV7258977.1"/>
    </source>
</evidence>
<proteinExistence type="predicted"/>